<dbReference type="PATRIC" id="fig|1348663.4.peg.5262"/>
<evidence type="ECO:0000256" key="1">
    <source>
        <dbReference type="SAM" id="MobiDB-lite"/>
    </source>
</evidence>
<dbReference type="Proteomes" id="UP000027178">
    <property type="component" value="Unassembled WGS sequence"/>
</dbReference>
<dbReference type="HOGENOM" id="CLU_3252828_0_0_11"/>
<organism evidence="2 3">
    <name type="scientific">Kitasatospora cheerisanensis KCTC 2395</name>
    <dbReference type="NCBI Taxonomy" id="1348663"/>
    <lineage>
        <taxon>Bacteria</taxon>
        <taxon>Bacillati</taxon>
        <taxon>Actinomycetota</taxon>
        <taxon>Actinomycetes</taxon>
        <taxon>Kitasatosporales</taxon>
        <taxon>Streptomycetaceae</taxon>
        <taxon>Kitasatospora</taxon>
    </lineage>
</organism>
<dbReference type="EMBL" id="JNBY01000101">
    <property type="protein sequence ID" value="KDN82834.1"/>
    <property type="molecule type" value="Genomic_DNA"/>
</dbReference>
<reference evidence="2 3" key="1">
    <citation type="submission" date="2014-05" db="EMBL/GenBank/DDBJ databases">
        <title>Draft Genome Sequence of Kitasatospora cheerisanensis KCTC 2395.</title>
        <authorList>
            <person name="Nam D.H."/>
        </authorList>
    </citation>
    <scope>NUCLEOTIDE SEQUENCE [LARGE SCALE GENOMIC DNA]</scope>
    <source>
        <strain evidence="2 3">KCTC 2395</strain>
    </source>
</reference>
<evidence type="ECO:0000313" key="3">
    <source>
        <dbReference type="Proteomes" id="UP000027178"/>
    </source>
</evidence>
<feature type="region of interest" description="Disordered" evidence="1">
    <location>
        <begin position="1"/>
        <end position="42"/>
    </location>
</feature>
<gene>
    <name evidence="2" type="ORF">KCH_54380</name>
</gene>
<comment type="caution">
    <text evidence="2">The sequence shown here is derived from an EMBL/GenBank/DDBJ whole genome shotgun (WGS) entry which is preliminary data.</text>
</comment>
<feature type="compositionally biased region" description="Basic and acidic residues" evidence="1">
    <location>
        <begin position="7"/>
        <end position="27"/>
    </location>
</feature>
<keyword evidence="3" id="KW-1185">Reference proteome</keyword>
<name>A0A066YS78_9ACTN</name>
<dbReference type="AlphaFoldDB" id="A0A066YS78"/>
<proteinExistence type="predicted"/>
<evidence type="ECO:0000313" key="2">
    <source>
        <dbReference type="EMBL" id="KDN82834.1"/>
    </source>
</evidence>
<protein>
    <submittedName>
        <fullName evidence="2">Uncharacterized protein</fullName>
    </submittedName>
</protein>
<sequence>MQQQARADAHVETTDGDHEKRRSETTARGHTGGVEAGPLARR</sequence>
<accession>A0A066YS78</accession>